<dbReference type="GO" id="GO:0005737">
    <property type="term" value="C:cytoplasm"/>
    <property type="evidence" value="ECO:0007669"/>
    <property type="project" value="UniProtKB-ARBA"/>
</dbReference>
<feature type="region of interest" description="Disordered" evidence="5">
    <location>
        <begin position="59"/>
        <end position="82"/>
    </location>
</feature>
<evidence type="ECO:0000256" key="3">
    <source>
        <dbReference type="ARBA" id="ARBA00023121"/>
    </source>
</evidence>
<dbReference type="Proteomes" id="UP000253094">
    <property type="component" value="Unassembled WGS sequence"/>
</dbReference>
<dbReference type="AlphaFoldDB" id="A0A367F624"/>
<evidence type="ECO:0000313" key="7">
    <source>
        <dbReference type="Proteomes" id="UP000253094"/>
    </source>
</evidence>
<organism evidence="6 7">
    <name type="scientific">Sphaerisporangium album</name>
    <dbReference type="NCBI Taxonomy" id="509200"/>
    <lineage>
        <taxon>Bacteria</taxon>
        <taxon>Bacillati</taxon>
        <taxon>Actinomycetota</taxon>
        <taxon>Actinomycetes</taxon>
        <taxon>Streptosporangiales</taxon>
        <taxon>Streptosporangiaceae</taxon>
        <taxon>Sphaerisporangium</taxon>
    </lineage>
</organism>
<dbReference type="Pfam" id="PF05719">
    <property type="entry name" value="GPP34"/>
    <property type="match status" value="1"/>
</dbReference>
<keyword evidence="3" id="KW-0446">Lipid-binding</keyword>
<evidence type="ECO:0000256" key="5">
    <source>
        <dbReference type="SAM" id="MobiDB-lite"/>
    </source>
</evidence>
<dbReference type="OrthoDB" id="3669392at2"/>
<evidence type="ECO:0000313" key="6">
    <source>
        <dbReference type="EMBL" id="RCG25399.1"/>
    </source>
</evidence>
<comment type="subcellular location">
    <subcellularLocation>
        <location evidence="1">Golgi apparatus membrane</location>
        <topology evidence="1">Peripheral membrane protein</topology>
        <orientation evidence="1">Cytoplasmic side</orientation>
    </subcellularLocation>
</comment>
<dbReference type="InterPro" id="IPR008628">
    <property type="entry name" value="GPP34-like"/>
</dbReference>
<accession>A0A367F624</accession>
<gene>
    <name evidence="6" type="ORF">DQ384_31545</name>
</gene>
<sequence>MTGVALPDLRLADDLFFAMHYDITGRTRLHAPLTGIGLAAALLGELMLADRITMRAAPGGTRLEPVQEPSSEESEGAGTSGRDPLARVVLAHIVAEPSHTVRTWLRFLARTARADVASRMTADGLLRPHRGLLGSRHLPVDTNQAAWPVGRLNIAVRRREPLGARDRVLLGLLNATGVARLVLWERNTTYLAGAVEGLAPRLQELLAQTEAAVGDAVISRR</sequence>
<protein>
    <submittedName>
        <fullName evidence="6">GPP34 family phosphoprotein</fullName>
    </submittedName>
</protein>
<dbReference type="GO" id="GO:0012505">
    <property type="term" value="C:endomembrane system"/>
    <property type="evidence" value="ECO:0007669"/>
    <property type="project" value="UniProtKB-ARBA"/>
</dbReference>
<name>A0A367F624_9ACTN</name>
<comment type="caution">
    <text evidence="6">The sequence shown here is derived from an EMBL/GenBank/DDBJ whole genome shotgun (WGS) entry which is preliminary data.</text>
</comment>
<reference evidence="6 7" key="1">
    <citation type="submission" date="2018-06" db="EMBL/GenBank/DDBJ databases">
        <title>Sphaerisporangium craniellae sp. nov., isolated from a marine sponge in the South China Sea.</title>
        <authorList>
            <person name="Li L."/>
        </authorList>
    </citation>
    <scope>NUCLEOTIDE SEQUENCE [LARGE SCALE GENOMIC DNA]</scope>
    <source>
        <strain evidence="6 7">CCTCC AA 208026</strain>
    </source>
</reference>
<keyword evidence="4" id="KW-0472">Membrane</keyword>
<evidence type="ECO:0000256" key="2">
    <source>
        <dbReference type="ARBA" id="ARBA00023034"/>
    </source>
</evidence>
<keyword evidence="7" id="KW-1185">Reference proteome</keyword>
<keyword evidence="2" id="KW-0333">Golgi apparatus</keyword>
<proteinExistence type="predicted"/>
<dbReference type="GO" id="GO:0070273">
    <property type="term" value="F:phosphatidylinositol-4-phosphate binding"/>
    <property type="evidence" value="ECO:0007669"/>
    <property type="project" value="InterPro"/>
</dbReference>
<dbReference type="RefSeq" id="WP_147268964.1">
    <property type="nucleotide sequence ID" value="NZ_QOIL01000022.1"/>
</dbReference>
<dbReference type="EMBL" id="QOIL01000022">
    <property type="protein sequence ID" value="RCG25399.1"/>
    <property type="molecule type" value="Genomic_DNA"/>
</dbReference>
<dbReference type="InterPro" id="IPR038261">
    <property type="entry name" value="GPP34-like_sf"/>
</dbReference>
<dbReference type="Gene3D" id="1.10.3630.10">
    <property type="entry name" value="yeast vps74-n-term truncation variant domain like"/>
    <property type="match status" value="1"/>
</dbReference>
<evidence type="ECO:0000256" key="4">
    <source>
        <dbReference type="ARBA" id="ARBA00023136"/>
    </source>
</evidence>
<evidence type="ECO:0000256" key="1">
    <source>
        <dbReference type="ARBA" id="ARBA00004255"/>
    </source>
</evidence>